<evidence type="ECO:0000256" key="1">
    <source>
        <dbReference type="SAM" id="Phobius"/>
    </source>
</evidence>
<accession>A0A2Y9B8I4</accession>
<dbReference type="GO" id="GO:0016747">
    <property type="term" value="F:acyltransferase activity, transferring groups other than amino-acyl groups"/>
    <property type="evidence" value="ECO:0007669"/>
    <property type="project" value="InterPro"/>
</dbReference>
<feature type="transmembrane region" description="Helical" evidence="1">
    <location>
        <begin position="21"/>
        <end position="41"/>
    </location>
</feature>
<keyword evidence="3" id="KW-0808">Transferase</keyword>
<feature type="transmembrane region" description="Helical" evidence="1">
    <location>
        <begin position="255"/>
        <end position="274"/>
    </location>
</feature>
<comment type="caution">
    <text evidence="3">The sequence shown here is derived from an EMBL/GenBank/DDBJ whole genome shotgun (WGS) entry which is preliminary data.</text>
</comment>
<dbReference type="Pfam" id="PF01757">
    <property type="entry name" value="Acyl_transf_3"/>
    <property type="match status" value="1"/>
</dbReference>
<feature type="transmembrane region" description="Helical" evidence="1">
    <location>
        <begin position="53"/>
        <end position="78"/>
    </location>
</feature>
<name>A0A2Y9B8I4_9FIRM</name>
<dbReference type="InterPro" id="IPR002656">
    <property type="entry name" value="Acyl_transf_3_dom"/>
</dbReference>
<dbReference type="AlphaFoldDB" id="A0A2Y9B8I4"/>
<organism evidence="3 4">
    <name type="scientific">Faecalicatena orotica</name>
    <dbReference type="NCBI Taxonomy" id="1544"/>
    <lineage>
        <taxon>Bacteria</taxon>
        <taxon>Bacillati</taxon>
        <taxon>Bacillota</taxon>
        <taxon>Clostridia</taxon>
        <taxon>Lachnospirales</taxon>
        <taxon>Lachnospiraceae</taxon>
        <taxon>Faecalicatena</taxon>
    </lineage>
</organism>
<keyword evidence="3" id="KW-0012">Acyltransferase</keyword>
<feature type="transmembrane region" description="Helical" evidence="1">
    <location>
        <begin position="135"/>
        <end position="154"/>
    </location>
</feature>
<keyword evidence="1" id="KW-0472">Membrane</keyword>
<dbReference type="RefSeq" id="WP_109729443.1">
    <property type="nucleotide sequence ID" value="NZ_BAAACK010000007.1"/>
</dbReference>
<dbReference type="EMBL" id="QGDL01000001">
    <property type="protein sequence ID" value="PWJ32076.1"/>
    <property type="molecule type" value="Genomic_DNA"/>
</dbReference>
<feature type="transmembrane region" description="Helical" evidence="1">
    <location>
        <begin position="166"/>
        <end position="183"/>
    </location>
</feature>
<protein>
    <submittedName>
        <fullName evidence="3">Surface polysaccharide O-acyltransferase-like enzyme</fullName>
    </submittedName>
</protein>
<reference evidence="3 4" key="1">
    <citation type="submission" date="2018-05" db="EMBL/GenBank/DDBJ databases">
        <title>The Hungate 1000. A catalogue of reference genomes from the rumen microbiome.</title>
        <authorList>
            <person name="Kelly W."/>
        </authorList>
    </citation>
    <scope>NUCLEOTIDE SEQUENCE [LARGE SCALE GENOMIC DNA]</scope>
    <source>
        <strain evidence="3 4">NLAE-zl-C242</strain>
    </source>
</reference>
<dbReference type="Proteomes" id="UP000245845">
    <property type="component" value="Unassembled WGS sequence"/>
</dbReference>
<gene>
    <name evidence="3" type="ORF">A8806_101364</name>
</gene>
<feature type="transmembrane region" description="Helical" evidence="1">
    <location>
        <begin position="320"/>
        <end position="341"/>
    </location>
</feature>
<keyword evidence="1" id="KW-1133">Transmembrane helix</keyword>
<feature type="transmembrane region" description="Helical" evidence="1">
    <location>
        <begin position="189"/>
        <end position="206"/>
    </location>
</feature>
<evidence type="ECO:0000259" key="2">
    <source>
        <dbReference type="Pfam" id="PF01757"/>
    </source>
</evidence>
<keyword evidence="4" id="KW-1185">Reference proteome</keyword>
<evidence type="ECO:0000313" key="3">
    <source>
        <dbReference type="EMBL" id="PWJ32076.1"/>
    </source>
</evidence>
<proteinExistence type="predicted"/>
<dbReference type="OrthoDB" id="9816377at2"/>
<sequence length="367" mass="42236">MKSAVNVEIRQKSARYSNYELLRIISMMLIVMHHFSVHGGYVFSETGFTFNRVWVQILSGGGRLGVDIFVLISGYFLVQSEYKPRKLIKLILQVTECAVFCVLILVISGEIQFASIGEVAQIFKKAILPIPYEQYWFATTYFILYLFSPYLNRLIKSMDKPMHKKLILSGVVIWSVFPTFLDASFDFNYVGWFIILYMIAAYIRLYPLKVKDIKRKSLLTAAGSYLLLLGLIVGFDFLSIQNPNFQDFAVRIREVNSLLTLVCAVAAFLSFQNLRIQSKVINRIAATTFGIYLLHDNPIIRNTLWLKLLHGNSYIESRYYIWYSLAAVLIVFFVCSILEMLRAGLTEKIIVFFSGGKNGRHKREHNN</sequence>
<evidence type="ECO:0000313" key="4">
    <source>
        <dbReference type="Proteomes" id="UP000245845"/>
    </source>
</evidence>
<feature type="transmembrane region" description="Helical" evidence="1">
    <location>
        <begin position="90"/>
        <end position="115"/>
    </location>
</feature>
<feature type="domain" description="Acyltransferase 3" evidence="2">
    <location>
        <begin position="19"/>
        <end position="338"/>
    </location>
</feature>
<keyword evidence="1" id="KW-0812">Transmembrane</keyword>
<feature type="transmembrane region" description="Helical" evidence="1">
    <location>
        <begin position="218"/>
        <end position="235"/>
    </location>
</feature>